<organism evidence="1 2">
    <name type="scientific">Novacetimonas pomaceti</name>
    <dbReference type="NCBI Taxonomy" id="2021998"/>
    <lineage>
        <taxon>Bacteria</taxon>
        <taxon>Pseudomonadati</taxon>
        <taxon>Pseudomonadota</taxon>
        <taxon>Alphaproteobacteria</taxon>
        <taxon>Acetobacterales</taxon>
        <taxon>Acetobacteraceae</taxon>
        <taxon>Novacetimonas</taxon>
    </lineage>
</organism>
<gene>
    <name evidence="1" type="ORF">C3920_09690</name>
</gene>
<reference evidence="1 2" key="1">
    <citation type="submission" date="2018-02" db="EMBL/GenBank/DDBJ databases">
        <authorList>
            <person name="Skraban J."/>
            <person name="Trcek J."/>
        </authorList>
    </citation>
    <scope>NUCLEOTIDE SEQUENCE [LARGE SCALE GENOMIC DNA]</scope>
    <source>
        <strain evidence="1 2">AV446</strain>
    </source>
</reference>
<protein>
    <submittedName>
        <fullName evidence="1">Uncharacterized protein</fullName>
    </submittedName>
</protein>
<proteinExistence type="predicted"/>
<name>A0ABX5P141_9PROT</name>
<dbReference type="EMBL" id="PRCW01000071">
    <property type="protein sequence ID" value="PYD47483.1"/>
    <property type="molecule type" value="Genomic_DNA"/>
</dbReference>
<comment type="caution">
    <text evidence="1">The sequence shown here is derived from an EMBL/GenBank/DDBJ whole genome shotgun (WGS) entry which is preliminary data.</text>
</comment>
<accession>A0ABX5P141</accession>
<evidence type="ECO:0000313" key="1">
    <source>
        <dbReference type="EMBL" id="PYD47483.1"/>
    </source>
</evidence>
<sequence>MRDPVGGKCARRHPAVTQFKKLALGRACNCKEVFGEAFSKSFEERRLFGKRRHPKILYFLSKGYFQAT</sequence>
<keyword evidence="2" id="KW-1185">Reference proteome</keyword>
<dbReference type="Proteomes" id="UP000248116">
    <property type="component" value="Unassembled WGS sequence"/>
</dbReference>
<evidence type="ECO:0000313" key="2">
    <source>
        <dbReference type="Proteomes" id="UP000248116"/>
    </source>
</evidence>